<dbReference type="Gene3D" id="2.30.31.10">
    <property type="entry name" value="Transcriptional Coactivator Pc4, Chain A"/>
    <property type="match status" value="1"/>
</dbReference>
<accession>A0A7C3ZKW4</accession>
<organism evidence="1">
    <name type="scientific">Planktothricoides sp. SpSt-374</name>
    <dbReference type="NCBI Taxonomy" id="2282167"/>
    <lineage>
        <taxon>Bacteria</taxon>
        <taxon>Bacillati</taxon>
        <taxon>Cyanobacteriota</taxon>
        <taxon>Cyanophyceae</taxon>
        <taxon>Oscillatoriophycideae</taxon>
        <taxon>Oscillatoriales</taxon>
        <taxon>Oscillatoriaceae</taxon>
        <taxon>Planktothricoides</taxon>
    </lineage>
</organism>
<dbReference type="EMBL" id="DSPX01000059">
    <property type="protein sequence ID" value="HGG00264.1"/>
    <property type="molecule type" value="Genomic_DNA"/>
</dbReference>
<dbReference type="SUPFAM" id="SSF54447">
    <property type="entry name" value="ssDNA-binding transcriptional regulator domain"/>
    <property type="match status" value="1"/>
</dbReference>
<evidence type="ECO:0000313" key="1">
    <source>
        <dbReference type="EMBL" id="HGG00264.1"/>
    </source>
</evidence>
<name>A0A7C3ZKW4_9CYAN</name>
<reference evidence="1" key="1">
    <citation type="journal article" date="2020" name="mSystems">
        <title>Genome- and Community-Level Interaction Insights into Carbon Utilization and Element Cycling Functions of Hydrothermarchaeota in Hydrothermal Sediment.</title>
        <authorList>
            <person name="Zhou Z."/>
            <person name="Liu Y."/>
            <person name="Xu W."/>
            <person name="Pan J."/>
            <person name="Luo Z.H."/>
            <person name="Li M."/>
        </authorList>
    </citation>
    <scope>NUCLEOTIDE SEQUENCE [LARGE SCALE GENOMIC DNA]</scope>
    <source>
        <strain evidence="1">SpSt-374</strain>
    </source>
</reference>
<proteinExistence type="predicted"/>
<dbReference type="Pfam" id="PF08848">
    <property type="entry name" value="DUF1818"/>
    <property type="match status" value="1"/>
</dbReference>
<comment type="caution">
    <text evidence="1">The sequence shown here is derived from an EMBL/GenBank/DDBJ whole genome shotgun (WGS) entry which is preliminary data.</text>
</comment>
<dbReference type="InterPro" id="IPR014947">
    <property type="entry name" value="DUF1818"/>
</dbReference>
<dbReference type="GO" id="GO:0006355">
    <property type="term" value="P:regulation of DNA-templated transcription"/>
    <property type="evidence" value="ECO:0007669"/>
    <property type="project" value="InterPro"/>
</dbReference>
<dbReference type="GO" id="GO:0003677">
    <property type="term" value="F:DNA binding"/>
    <property type="evidence" value="ECO:0007669"/>
    <property type="project" value="InterPro"/>
</dbReference>
<gene>
    <name evidence="1" type="ORF">ENR15_06330</name>
</gene>
<dbReference type="AlphaFoldDB" id="A0A7C3ZKW4"/>
<dbReference type="InterPro" id="IPR009044">
    <property type="entry name" value="ssDNA-bd_transcriptional_reg"/>
</dbReference>
<protein>
    <submittedName>
        <fullName evidence="1">DUF1818 family protein</fullName>
    </submittedName>
</protein>
<sequence>MDGNGREFLCPHTEISEKQVKILKSGPGWRLGWNPEAEIYTGLVGTDDWSVELTATELDDFCRLLLSLASTLGDMASELMDEEKIACEAESSTLWMEVEGYPDAFSLRFILEGDANATTGAVRRCEGCWSPLAVPGLVAAARTLKVF</sequence>